<feature type="region of interest" description="Disordered" evidence="2">
    <location>
        <begin position="1"/>
        <end position="72"/>
    </location>
</feature>
<dbReference type="Proteomes" id="UP001189429">
    <property type="component" value="Unassembled WGS sequence"/>
</dbReference>
<evidence type="ECO:0008006" key="5">
    <source>
        <dbReference type="Google" id="ProtNLM"/>
    </source>
</evidence>
<feature type="coiled-coil region" evidence="1">
    <location>
        <begin position="122"/>
        <end position="156"/>
    </location>
</feature>
<sequence>MPRRPAWRCPSLSREQRPRAPSFARGGRRSCSRRPRVGTRGDAGRPRGAPGRERGLAAGAGHCAGVPGAEGPKELEASLRGQLLEARAAGARQAAELEELRGRLSQAEQHAGGESGRLDSHLGSLRAEMDTLSGEVERLRCEGAVLQDENDVLKREHAAVVAERRALGDMLEEALRLRVADAARLDASVEEARRVAAEAHRAELDRQAAELDAARGLARELGLKVERLEAALKGDAAALRERKDHIEEEPDYVMQRRESESSLEHAAGAHKTLQREVELLRGQLLSQSYEAFQSRRKAEEDKQRLIGAKLVDAINQRVQLHICVPKTSVTYNNAPPFVANVADGLSPERIKQFLEREVFPHFEPLWARLDGLDLGPDDSSKKTYSRKMLGRLTDAVQAYIRKAQLSPADASQIDEGGSVMGRSATC</sequence>
<evidence type="ECO:0000256" key="2">
    <source>
        <dbReference type="SAM" id="MobiDB-lite"/>
    </source>
</evidence>
<reference evidence="3" key="1">
    <citation type="submission" date="2023-10" db="EMBL/GenBank/DDBJ databases">
        <authorList>
            <person name="Chen Y."/>
            <person name="Shah S."/>
            <person name="Dougan E. K."/>
            <person name="Thang M."/>
            <person name="Chan C."/>
        </authorList>
    </citation>
    <scope>NUCLEOTIDE SEQUENCE [LARGE SCALE GENOMIC DNA]</scope>
</reference>
<evidence type="ECO:0000313" key="4">
    <source>
        <dbReference type="Proteomes" id="UP001189429"/>
    </source>
</evidence>
<protein>
    <recommendedName>
        <fullName evidence="5">Centrosomal protein of 70 kDa</fullName>
    </recommendedName>
</protein>
<evidence type="ECO:0000313" key="3">
    <source>
        <dbReference type="EMBL" id="CAK0884670.1"/>
    </source>
</evidence>
<keyword evidence="4" id="KW-1185">Reference proteome</keyword>
<keyword evidence="1" id="KW-0175">Coiled coil</keyword>
<name>A0ABN9WE85_9DINO</name>
<feature type="coiled-coil region" evidence="1">
    <location>
        <begin position="197"/>
        <end position="249"/>
    </location>
</feature>
<dbReference type="EMBL" id="CAUYUJ010018572">
    <property type="protein sequence ID" value="CAK0884670.1"/>
    <property type="molecule type" value="Genomic_DNA"/>
</dbReference>
<evidence type="ECO:0000256" key="1">
    <source>
        <dbReference type="SAM" id="Coils"/>
    </source>
</evidence>
<proteinExistence type="predicted"/>
<gene>
    <name evidence="3" type="ORF">PCOR1329_LOCUS66501</name>
</gene>
<comment type="caution">
    <text evidence="3">The sequence shown here is derived from an EMBL/GenBank/DDBJ whole genome shotgun (WGS) entry which is preliminary data.</text>
</comment>
<feature type="compositionally biased region" description="Basic residues" evidence="2">
    <location>
        <begin position="26"/>
        <end position="37"/>
    </location>
</feature>
<accession>A0ABN9WE85</accession>
<feature type="compositionally biased region" description="Basic and acidic residues" evidence="2">
    <location>
        <begin position="42"/>
        <end position="55"/>
    </location>
</feature>
<organism evidence="3 4">
    <name type="scientific">Prorocentrum cordatum</name>
    <dbReference type="NCBI Taxonomy" id="2364126"/>
    <lineage>
        <taxon>Eukaryota</taxon>
        <taxon>Sar</taxon>
        <taxon>Alveolata</taxon>
        <taxon>Dinophyceae</taxon>
        <taxon>Prorocentrales</taxon>
        <taxon>Prorocentraceae</taxon>
        <taxon>Prorocentrum</taxon>
    </lineage>
</organism>